<dbReference type="EC" id="2.7.8.7" evidence="1"/>
<keyword evidence="1" id="KW-0460">Magnesium</keyword>
<keyword evidence="1" id="KW-0808">Transferase</keyword>
<dbReference type="Gene3D" id="3.90.470.20">
    <property type="entry name" value="4'-phosphopantetheinyl transferase domain"/>
    <property type="match status" value="1"/>
</dbReference>
<evidence type="ECO:0000313" key="4">
    <source>
        <dbReference type="Proteomes" id="UP000620133"/>
    </source>
</evidence>
<dbReference type="Proteomes" id="UP000620133">
    <property type="component" value="Chromosome"/>
</dbReference>
<dbReference type="HAMAP" id="MF_00101">
    <property type="entry name" value="AcpS"/>
    <property type="match status" value="1"/>
</dbReference>
<keyword evidence="1" id="KW-0479">Metal-binding</keyword>
<keyword evidence="1" id="KW-0443">Lipid metabolism</keyword>
<sequence>MILGIGIDLVELNRIKELINERFINRILSLEEQLIYKGITNDKVKLSFVGGRFAAKEAIFKAISKGDGSANYTDFSILNDENGKPYVSSKYIENKTIHITITHTDAYAMSYCVIEQN</sequence>
<reference evidence="3" key="1">
    <citation type="submission" date="2021-01" db="EMBL/GenBank/DDBJ databases">
        <title>Draft genome sequence of Acholeplasmataceae bacterium strain Mahy22.</title>
        <authorList>
            <person name="Watanabe M."/>
            <person name="Kojima H."/>
            <person name="Fukui M."/>
        </authorList>
    </citation>
    <scope>NUCLEOTIDE SEQUENCE</scope>
    <source>
        <strain evidence="3">Mahy22</strain>
    </source>
</reference>
<organism evidence="3 4">
    <name type="scientific">Mariniplasma anaerobium</name>
    <dbReference type="NCBI Taxonomy" id="2735436"/>
    <lineage>
        <taxon>Bacteria</taxon>
        <taxon>Bacillati</taxon>
        <taxon>Mycoplasmatota</taxon>
        <taxon>Mollicutes</taxon>
        <taxon>Acholeplasmatales</taxon>
        <taxon>Acholeplasmataceae</taxon>
        <taxon>Mariniplasma</taxon>
    </lineage>
</organism>
<accession>A0A7U9TK88</accession>
<evidence type="ECO:0000259" key="2">
    <source>
        <dbReference type="Pfam" id="PF01648"/>
    </source>
</evidence>
<comment type="cofactor">
    <cofactor evidence="1">
        <name>Mg(2+)</name>
        <dbReference type="ChEBI" id="CHEBI:18420"/>
    </cofactor>
</comment>
<feature type="domain" description="4'-phosphopantetheinyl transferase" evidence="2">
    <location>
        <begin position="4"/>
        <end position="112"/>
    </location>
</feature>
<keyword evidence="1" id="KW-0444">Lipid biosynthesis</keyword>
<evidence type="ECO:0000256" key="1">
    <source>
        <dbReference type="HAMAP-Rule" id="MF_00101"/>
    </source>
</evidence>
<comment type="catalytic activity">
    <reaction evidence="1">
        <text>apo-[ACP] + CoA = holo-[ACP] + adenosine 3',5'-bisphosphate + H(+)</text>
        <dbReference type="Rhea" id="RHEA:12068"/>
        <dbReference type="Rhea" id="RHEA-COMP:9685"/>
        <dbReference type="Rhea" id="RHEA-COMP:9690"/>
        <dbReference type="ChEBI" id="CHEBI:15378"/>
        <dbReference type="ChEBI" id="CHEBI:29999"/>
        <dbReference type="ChEBI" id="CHEBI:57287"/>
        <dbReference type="ChEBI" id="CHEBI:58343"/>
        <dbReference type="ChEBI" id="CHEBI:64479"/>
        <dbReference type="EC" id="2.7.8.7"/>
    </reaction>
</comment>
<keyword evidence="4" id="KW-1185">Reference proteome</keyword>
<dbReference type="SUPFAM" id="SSF56214">
    <property type="entry name" value="4'-phosphopantetheinyl transferase"/>
    <property type="match status" value="1"/>
</dbReference>
<keyword evidence="1" id="KW-0276">Fatty acid metabolism</keyword>
<dbReference type="GO" id="GO:0006633">
    <property type="term" value="P:fatty acid biosynthetic process"/>
    <property type="evidence" value="ECO:0007669"/>
    <property type="project" value="UniProtKB-UniRule"/>
</dbReference>
<dbReference type="GO" id="GO:0008897">
    <property type="term" value="F:holo-[acyl-carrier-protein] synthase activity"/>
    <property type="evidence" value="ECO:0007669"/>
    <property type="project" value="UniProtKB-UniRule"/>
</dbReference>
<keyword evidence="1" id="KW-0963">Cytoplasm</keyword>
<name>A0A7U9TK88_9MOLU</name>
<dbReference type="RefSeq" id="WP_231756777.1">
    <property type="nucleotide sequence ID" value="NZ_AP024412.1"/>
</dbReference>
<protein>
    <recommendedName>
        <fullName evidence="1">Holo-[acyl-carrier-protein] synthase</fullName>
        <shortName evidence="1">Holo-ACP synthase</shortName>
        <ecNumber evidence="1">2.7.8.7</ecNumber>
    </recommendedName>
    <alternativeName>
        <fullName evidence="1">4'-phosphopantetheinyl transferase AcpS</fullName>
    </alternativeName>
</protein>
<comment type="function">
    <text evidence="1">Transfers the 4'-phosphopantetheine moiety from coenzyme A to a Ser of acyl-carrier-protein.</text>
</comment>
<dbReference type="InterPro" id="IPR004568">
    <property type="entry name" value="Ppantetheine-prot_Trfase_dom"/>
</dbReference>
<dbReference type="GO" id="GO:0005737">
    <property type="term" value="C:cytoplasm"/>
    <property type="evidence" value="ECO:0007669"/>
    <property type="project" value="UniProtKB-SubCell"/>
</dbReference>
<comment type="similarity">
    <text evidence="1">Belongs to the P-Pant transferase superfamily. AcpS family.</text>
</comment>
<dbReference type="GO" id="GO:0000287">
    <property type="term" value="F:magnesium ion binding"/>
    <property type="evidence" value="ECO:0007669"/>
    <property type="project" value="UniProtKB-UniRule"/>
</dbReference>
<gene>
    <name evidence="1 3" type="primary">acpS</name>
    <name evidence="3" type="ORF">MPAN_000610</name>
</gene>
<dbReference type="Pfam" id="PF01648">
    <property type="entry name" value="ACPS"/>
    <property type="match status" value="1"/>
</dbReference>
<comment type="subcellular location">
    <subcellularLocation>
        <location evidence="1">Cytoplasm</location>
    </subcellularLocation>
</comment>
<proteinExistence type="inferred from homology"/>
<feature type="binding site" evidence="1">
    <location>
        <position position="8"/>
    </location>
    <ligand>
        <name>Mg(2+)</name>
        <dbReference type="ChEBI" id="CHEBI:18420"/>
    </ligand>
</feature>
<dbReference type="KEGG" id="manr:MPAN_000610"/>
<dbReference type="NCBIfam" id="TIGR00556">
    <property type="entry name" value="pantethn_trn"/>
    <property type="match status" value="1"/>
</dbReference>
<dbReference type="EMBL" id="AP024412">
    <property type="protein sequence ID" value="BCR35168.1"/>
    <property type="molecule type" value="Genomic_DNA"/>
</dbReference>
<dbReference type="AlphaFoldDB" id="A0A7U9TK88"/>
<feature type="binding site" evidence="1">
    <location>
        <position position="57"/>
    </location>
    <ligand>
        <name>Mg(2+)</name>
        <dbReference type="ChEBI" id="CHEBI:18420"/>
    </ligand>
</feature>
<dbReference type="InterPro" id="IPR008278">
    <property type="entry name" value="4-PPantetheinyl_Trfase_dom"/>
</dbReference>
<evidence type="ECO:0000313" key="3">
    <source>
        <dbReference type="EMBL" id="BCR35168.1"/>
    </source>
</evidence>
<dbReference type="InterPro" id="IPR037143">
    <property type="entry name" value="4-PPantetheinyl_Trfase_dom_sf"/>
</dbReference>
<dbReference type="NCBIfam" id="TIGR00516">
    <property type="entry name" value="acpS"/>
    <property type="match status" value="1"/>
</dbReference>
<dbReference type="InterPro" id="IPR002582">
    <property type="entry name" value="ACPS"/>
</dbReference>
<keyword evidence="1" id="KW-0275">Fatty acid biosynthesis</keyword>